<keyword evidence="2" id="KW-1185">Reference proteome</keyword>
<reference evidence="1" key="1">
    <citation type="submission" date="2023-07" db="EMBL/GenBank/DDBJ databases">
        <title>Chromosome-level genome assembly of Artemia franciscana.</title>
        <authorList>
            <person name="Jo E."/>
        </authorList>
    </citation>
    <scope>NUCLEOTIDE SEQUENCE</scope>
    <source>
        <tissue evidence="1">Whole body</tissue>
    </source>
</reference>
<dbReference type="AlphaFoldDB" id="A0AA88IJ81"/>
<sequence length="218" mass="25240">MALAGLDYQSTYKTSRFEVPTNRKIPRDVIEIRRRTIERLVKRKDWKTILQFYDEGHFDEGLSWISPSIAMIDFIAEALRQFGLTKISSIGCGGGLLEWMITTIAGIEISGYEVDEPWWTSEYSPPRFIKTNFVVNELPAIPEDHAIMFCYFNSEKIFEKYIGAYEGPCLIIIGPAGIPGRYSEPEPLQLQDHPDWKLDSWHNIRDDDDVVAIYKRRN</sequence>
<proteinExistence type="predicted"/>
<protein>
    <submittedName>
        <fullName evidence="1">Uncharacterized protein</fullName>
    </submittedName>
</protein>
<comment type="caution">
    <text evidence="1">The sequence shown here is derived from an EMBL/GenBank/DDBJ whole genome shotgun (WGS) entry which is preliminary data.</text>
</comment>
<gene>
    <name evidence="1" type="ORF">QYM36_008456</name>
</gene>
<dbReference type="EMBL" id="JAVRJZ010000001">
    <property type="protein sequence ID" value="KAK2727986.1"/>
    <property type="molecule type" value="Genomic_DNA"/>
</dbReference>
<dbReference type="EMBL" id="JAVRJZ010000001">
    <property type="protein sequence ID" value="KAK2727985.1"/>
    <property type="molecule type" value="Genomic_DNA"/>
</dbReference>
<dbReference type="Proteomes" id="UP001187531">
    <property type="component" value="Unassembled WGS sequence"/>
</dbReference>
<evidence type="ECO:0000313" key="2">
    <source>
        <dbReference type="Proteomes" id="UP001187531"/>
    </source>
</evidence>
<organism evidence="1 2">
    <name type="scientific">Artemia franciscana</name>
    <name type="common">Brine shrimp</name>
    <name type="synonym">Artemia sanfranciscana</name>
    <dbReference type="NCBI Taxonomy" id="6661"/>
    <lineage>
        <taxon>Eukaryota</taxon>
        <taxon>Metazoa</taxon>
        <taxon>Ecdysozoa</taxon>
        <taxon>Arthropoda</taxon>
        <taxon>Crustacea</taxon>
        <taxon>Branchiopoda</taxon>
        <taxon>Anostraca</taxon>
        <taxon>Artemiidae</taxon>
        <taxon>Artemia</taxon>
    </lineage>
</organism>
<evidence type="ECO:0000313" key="1">
    <source>
        <dbReference type="EMBL" id="KAK2727986.1"/>
    </source>
</evidence>
<name>A0AA88IJ81_ARTSF</name>
<accession>A0AA88IJ81</accession>